<dbReference type="PROSITE" id="PS51195">
    <property type="entry name" value="Q_MOTIF"/>
    <property type="match status" value="1"/>
</dbReference>
<sequence>MADETQEVCSFHEMSLDDRLIKAIAKLKWSQPSPIQEKAIPLALEGKDILARAKTGSGKTAAYAIPVLQRILQEKQADSSSCGVRALVLVPTKELAKQAHKNIKELSLYCSREVRVADVAQGNLASTKSLLMEKPDIVVGTPSVLLGHIHAKNLDLKSSIQMLVIDEADLVFSYGYEHDLKSLLSHLPKIYQAFLMSATLSEDVTALKKLVLHNPVILKLQESQLPSDDKLTQYFIKCEVDEKFLLIYTLLKLRLVQGKTILFVNGIDRCYRLKLFLEQFSIKACVLNSELPHNSRLHIVEEFNRDIYDYIIASDESVFDAVAASSTSVKKKKKKKKDNEYGVSRGVDFQGVENVINFDFPTTVDAYIHRVGRTARGDNNGTALSFVTSDDHKLLSKAEEELTKEYTGEKKQIFKPYQFKMEEIEGFRYRAQDALRAVTKSAVKEARLKEIKSEILNSEKLKAYFEDNPRDLQVLRHDKDLHPTRIQPHLKNVPEYLVPATLKPSMAKFSRKRRRLHVISSEKNSAHNAFGKKRKLDPLKSFKYHKHQHKGNKGHNKGKKT</sequence>
<dbReference type="PANTHER" id="PTHR47959">
    <property type="entry name" value="ATP-DEPENDENT RNA HELICASE RHLE-RELATED"/>
    <property type="match status" value="1"/>
</dbReference>
<comment type="caution">
    <text evidence="14">The sequence shown here is derived from an EMBL/GenBank/DDBJ whole genome shotgun (WGS) entry which is preliminary data.</text>
</comment>
<organism evidence="14 15">
    <name type="scientific">Porites evermanni</name>
    <dbReference type="NCBI Taxonomy" id="104178"/>
    <lineage>
        <taxon>Eukaryota</taxon>
        <taxon>Metazoa</taxon>
        <taxon>Cnidaria</taxon>
        <taxon>Anthozoa</taxon>
        <taxon>Hexacorallia</taxon>
        <taxon>Scleractinia</taxon>
        <taxon>Fungiina</taxon>
        <taxon>Poritidae</taxon>
        <taxon>Porites</taxon>
    </lineage>
</organism>
<dbReference type="InterPro" id="IPR014001">
    <property type="entry name" value="Helicase_ATP-bd"/>
</dbReference>
<accession>A0ABN8SVV5</accession>
<dbReference type="SMART" id="SM00490">
    <property type="entry name" value="HELICc"/>
    <property type="match status" value="1"/>
</dbReference>
<dbReference type="PANTHER" id="PTHR47959:SF21">
    <property type="entry name" value="DEAD-BOX HELICASE 56"/>
    <property type="match status" value="1"/>
</dbReference>
<evidence type="ECO:0000256" key="2">
    <source>
        <dbReference type="ARBA" id="ARBA00022741"/>
    </source>
</evidence>
<dbReference type="Pfam" id="PF00271">
    <property type="entry name" value="Helicase_C"/>
    <property type="match status" value="1"/>
</dbReference>
<dbReference type="CDD" id="cd17961">
    <property type="entry name" value="DEADc_DDX56"/>
    <property type="match status" value="1"/>
</dbReference>
<evidence type="ECO:0000256" key="6">
    <source>
        <dbReference type="ARBA" id="ARBA00022884"/>
    </source>
</evidence>
<evidence type="ECO:0000256" key="8">
    <source>
        <dbReference type="ARBA" id="ARBA00047984"/>
    </source>
</evidence>
<dbReference type="InterPro" id="IPR050079">
    <property type="entry name" value="DEAD_box_RNA_helicase"/>
</dbReference>
<dbReference type="InterPro" id="IPR011545">
    <property type="entry name" value="DEAD/DEAH_box_helicase_dom"/>
</dbReference>
<dbReference type="InterPro" id="IPR027417">
    <property type="entry name" value="P-loop_NTPase"/>
</dbReference>
<dbReference type="PROSITE" id="PS51192">
    <property type="entry name" value="HELICASE_ATP_BIND_1"/>
    <property type="match status" value="1"/>
</dbReference>
<keyword evidence="2" id="KW-0547">Nucleotide-binding</keyword>
<name>A0ABN8SVV5_9CNID</name>
<keyword evidence="5" id="KW-0067">ATP-binding</keyword>
<evidence type="ECO:0000259" key="13">
    <source>
        <dbReference type="PROSITE" id="PS51195"/>
    </source>
</evidence>
<dbReference type="InterPro" id="IPR014014">
    <property type="entry name" value="RNA_helicase_DEAD_Q_motif"/>
</dbReference>
<evidence type="ECO:0000259" key="11">
    <source>
        <dbReference type="PROSITE" id="PS51192"/>
    </source>
</evidence>
<comment type="catalytic activity">
    <reaction evidence="8">
        <text>ATP + H2O = ADP + phosphate + H(+)</text>
        <dbReference type="Rhea" id="RHEA:13065"/>
        <dbReference type="ChEBI" id="CHEBI:15377"/>
        <dbReference type="ChEBI" id="CHEBI:15378"/>
        <dbReference type="ChEBI" id="CHEBI:30616"/>
        <dbReference type="ChEBI" id="CHEBI:43474"/>
        <dbReference type="ChEBI" id="CHEBI:456216"/>
        <dbReference type="EC" id="3.6.4.13"/>
    </reaction>
</comment>
<evidence type="ECO:0000259" key="12">
    <source>
        <dbReference type="PROSITE" id="PS51194"/>
    </source>
</evidence>
<gene>
    <name evidence="14" type="ORF">PEVE_00027848</name>
</gene>
<keyword evidence="6" id="KW-0694">RNA-binding</keyword>
<keyword evidence="4" id="KW-0347">Helicase</keyword>
<dbReference type="PROSITE" id="PS51194">
    <property type="entry name" value="HELICASE_CTER"/>
    <property type="match status" value="1"/>
</dbReference>
<evidence type="ECO:0000256" key="4">
    <source>
        <dbReference type="ARBA" id="ARBA00022806"/>
    </source>
</evidence>
<dbReference type="EC" id="3.6.4.13" evidence="1"/>
<evidence type="ECO:0000256" key="3">
    <source>
        <dbReference type="ARBA" id="ARBA00022801"/>
    </source>
</evidence>
<dbReference type="CDD" id="cd18787">
    <property type="entry name" value="SF2_C_DEAD"/>
    <property type="match status" value="1"/>
</dbReference>
<dbReference type="Gene3D" id="3.40.50.300">
    <property type="entry name" value="P-loop containing nucleotide triphosphate hydrolases"/>
    <property type="match status" value="2"/>
</dbReference>
<evidence type="ECO:0000256" key="1">
    <source>
        <dbReference type="ARBA" id="ARBA00012552"/>
    </source>
</evidence>
<feature type="short sequence motif" description="Q motif" evidence="9">
    <location>
        <begin position="9"/>
        <end position="37"/>
    </location>
</feature>
<evidence type="ECO:0000313" key="14">
    <source>
        <dbReference type="EMBL" id="CAH3194446.1"/>
    </source>
</evidence>
<dbReference type="SUPFAM" id="SSF52540">
    <property type="entry name" value="P-loop containing nucleoside triphosphate hydrolases"/>
    <property type="match status" value="2"/>
</dbReference>
<proteinExistence type="inferred from homology"/>
<evidence type="ECO:0000313" key="15">
    <source>
        <dbReference type="Proteomes" id="UP001159427"/>
    </source>
</evidence>
<feature type="domain" description="DEAD-box RNA helicase Q" evidence="13">
    <location>
        <begin position="9"/>
        <end position="37"/>
    </location>
</feature>
<dbReference type="Proteomes" id="UP001159427">
    <property type="component" value="Unassembled WGS sequence"/>
</dbReference>
<evidence type="ECO:0000256" key="7">
    <source>
        <dbReference type="ARBA" id="ARBA00038041"/>
    </source>
</evidence>
<keyword evidence="15" id="KW-1185">Reference proteome</keyword>
<dbReference type="EMBL" id="CALNXI010003843">
    <property type="protein sequence ID" value="CAH3194446.1"/>
    <property type="molecule type" value="Genomic_DNA"/>
</dbReference>
<feature type="domain" description="Helicase ATP-binding" evidence="11">
    <location>
        <begin position="40"/>
        <end position="218"/>
    </location>
</feature>
<dbReference type="Pfam" id="PF00270">
    <property type="entry name" value="DEAD"/>
    <property type="match status" value="1"/>
</dbReference>
<reference evidence="14 15" key="1">
    <citation type="submission" date="2022-05" db="EMBL/GenBank/DDBJ databases">
        <authorList>
            <consortium name="Genoscope - CEA"/>
            <person name="William W."/>
        </authorList>
    </citation>
    <scope>NUCLEOTIDE SEQUENCE [LARGE SCALE GENOMIC DNA]</scope>
</reference>
<comment type="similarity">
    <text evidence="7">Belongs to the DEAD box helicase family. DDX56/DBP9 subfamily.</text>
</comment>
<feature type="compositionally biased region" description="Basic residues" evidence="10">
    <location>
        <begin position="542"/>
        <end position="561"/>
    </location>
</feature>
<evidence type="ECO:0000256" key="9">
    <source>
        <dbReference type="PROSITE-ProRule" id="PRU00552"/>
    </source>
</evidence>
<evidence type="ECO:0000256" key="10">
    <source>
        <dbReference type="SAM" id="MobiDB-lite"/>
    </source>
</evidence>
<dbReference type="InterPro" id="IPR001650">
    <property type="entry name" value="Helicase_C-like"/>
</dbReference>
<dbReference type="SMART" id="SM00487">
    <property type="entry name" value="DEXDc"/>
    <property type="match status" value="1"/>
</dbReference>
<feature type="region of interest" description="Disordered" evidence="10">
    <location>
        <begin position="519"/>
        <end position="561"/>
    </location>
</feature>
<keyword evidence="3" id="KW-0378">Hydrolase</keyword>
<feature type="domain" description="Helicase C-terminal" evidence="12">
    <location>
        <begin position="230"/>
        <end position="422"/>
    </location>
</feature>
<protein>
    <recommendedName>
        <fullName evidence="1">RNA helicase</fullName>
        <ecNumber evidence="1">3.6.4.13</ecNumber>
    </recommendedName>
</protein>
<evidence type="ECO:0000256" key="5">
    <source>
        <dbReference type="ARBA" id="ARBA00022840"/>
    </source>
</evidence>